<feature type="domain" description="Glycosyl transferase family 1" evidence="1">
    <location>
        <begin position="202"/>
        <end position="351"/>
    </location>
</feature>
<dbReference type="PANTHER" id="PTHR12526">
    <property type="entry name" value="GLYCOSYLTRANSFERASE"/>
    <property type="match status" value="1"/>
</dbReference>
<dbReference type="AlphaFoldDB" id="A0A1B1YQN4"/>
<dbReference type="STRING" id="1810504.PG2T_02065"/>
<dbReference type="GO" id="GO:0016757">
    <property type="term" value="F:glycosyltransferase activity"/>
    <property type="evidence" value="ECO:0007669"/>
    <property type="project" value="InterPro"/>
</dbReference>
<dbReference type="Pfam" id="PF13439">
    <property type="entry name" value="Glyco_transf_4"/>
    <property type="match status" value="1"/>
</dbReference>
<proteinExistence type="predicted"/>
<dbReference type="CDD" id="cd03801">
    <property type="entry name" value="GT4_PimA-like"/>
    <property type="match status" value="1"/>
</dbReference>
<protein>
    <recommendedName>
        <fullName evidence="5">Glycosyltransferase subfamily 4-like N-terminal domain-containing protein</fullName>
    </recommendedName>
</protein>
<dbReference type="Gene3D" id="3.40.50.2000">
    <property type="entry name" value="Glycogen Phosphorylase B"/>
    <property type="match status" value="2"/>
</dbReference>
<evidence type="ECO:0000259" key="2">
    <source>
        <dbReference type="Pfam" id="PF13439"/>
    </source>
</evidence>
<organism evidence="3 4">
    <name type="scientific">Immundisolibacter cernigliae</name>
    <dbReference type="NCBI Taxonomy" id="1810504"/>
    <lineage>
        <taxon>Bacteria</taxon>
        <taxon>Pseudomonadati</taxon>
        <taxon>Pseudomonadota</taxon>
        <taxon>Gammaproteobacteria</taxon>
        <taxon>Immundisolibacterales</taxon>
        <taxon>Immundisolibacteraceae</taxon>
        <taxon>Immundisolibacter</taxon>
    </lineage>
</organism>
<accession>A0A1B1YQN4</accession>
<dbReference type="EMBL" id="CP014671">
    <property type="protein sequence ID" value="ANX03091.1"/>
    <property type="molecule type" value="Genomic_DNA"/>
</dbReference>
<sequence>MKGATLLVTLIETLLGLGHEISAFSTDPALEPSRHNRVVARGHRFTMYYVPRRRHAMRSDRGARGRMLDFFALERHALADAIRQECPEIVHAHWSYEFGAAALDSGLPCVLTCHDSPWAILKVQRDLYRVGRLLMAKSVLRRARHATVVSPYLVEALQGMTRAPLSVVPNPLPGGLIESGRVRRAPDLAARAPRIAMLLNGWSPRKNPEPGLLAMKHIRAVYPQAEMHLYGPGYGPAEQAWTWTVAQKMENAFVFHGWTPYTETMKQLAGMDLLLHPALEESFGMTIAEAMALGVPVVAGRDSGAVPWVLGADSGGGALVDVRSPRKIAEAVLKLLENPECYVRCSERGRARASEVFSPAAVAQSYLEHYQQVLAHSDRVPAHATGEVSA</sequence>
<dbReference type="InterPro" id="IPR001296">
    <property type="entry name" value="Glyco_trans_1"/>
</dbReference>
<evidence type="ECO:0000313" key="3">
    <source>
        <dbReference type="EMBL" id="ANX03091.1"/>
    </source>
</evidence>
<dbReference type="InParanoid" id="A0A1B1YQN4"/>
<dbReference type="Pfam" id="PF00534">
    <property type="entry name" value="Glycos_transf_1"/>
    <property type="match status" value="1"/>
</dbReference>
<evidence type="ECO:0008006" key="5">
    <source>
        <dbReference type="Google" id="ProtNLM"/>
    </source>
</evidence>
<keyword evidence="4" id="KW-1185">Reference proteome</keyword>
<dbReference type="InterPro" id="IPR028098">
    <property type="entry name" value="Glyco_trans_4-like_N"/>
</dbReference>
<name>A0A1B1YQN4_9GAMM</name>
<gene>
    <name evidence="3" type="ORF">PG2T_02065</name>
</gene>
<dbReference type="GO" id="GO:1901135">
    <property type="term" value="P:carbohydrate derivative metabolic process"/>
    <property type="evidence" value="ECO:0007669"/>
    <property type="project" value="UniProtKB-ARBA"/>
</dbReference>
<dbReference type="SUPFAM" id="SSF53756">
    <property type="entry name" value="UDP-Glycosyltransferase/glycogen phosphorylase"/>
    <property type="match status" value="1"/>
</dbReference>
<dbReference type="Proteomes" id="UP000092952">
    <property type="component" value="Chromosome"/>
</dbReference>
<feature type="domain" description="Glycosyltransferase subfamily 4-like N-terminal" evidence="2">
    <location>
        <begin position="5"/>
        <end position="171"/>
    </location>
</feature>
<reference evidence="4" key="1">
    <citation type="submission" date="2016-03" db="EMBL/GenBank/DDBJ databases">
        <title>Complete genome sequence of Solimmundus cernigliae, representing a novel lineage of polycyclic aromatic hydrocarbon degraders within the Gammaproteobacteria.</title>
        <authorList>
            <person name="Singleton D.R."/>
            <person name="Dickey A.N."/>
            <person name="Scholl E.H."/>
            <person name="Wright F.A."/>
            <person name="Aitken M.D."/>
        </authorList>
    </citation>
    <scope>NUCLEOTIDE SEQUENCE [LARGE SCALE GENOMIC DNA]</scope>
    <source>
        <strain evidence="4">TR3.2</strain>
    </source>
</reference>
<evidence type="ECO:0000259" key="1">
    <source>
        <dbReference type="Pfam" id="PF00534"/>
    </source>
</evidence>
<dbReference type="KEGG" id="gbi:PG2T_02065"/>
<evidence type="ECO:0000313" key="4">
    <source>
        <dbReference type="Proteomes" id="UP000092952"/>
    </source>
</evidence>